<evidence type="ECO:0008006" key="3">
    <source>
        <dbReference type="Google" id="ProtNLM"/>
    </source>
</evidence>
<dbReference type="PANTHER" id="PTHR39441:SF1">
    <property type="entry name" value="DUF2252 DOMAIN-CONTAINING PROTEIN"/>
    <property type="match status" value="1"/>
</dbReference>
<name>A0A8J4AVY5_9CHLO</name>
<dbReference type="InterPro" id="IPR018721">
    <property type="entry name" value="DUF2252"/>
</dbReference>
<feature type="non-terminal residue" evidence="1">
    <location>
        <position position="506"/>
    </location>
</feature>
<proteinExistence type="predicted"/>
<protein>
    <recommendedName>
        <fullName evidence="3">DUF2252 domain-containing protein</fullName>
    </recommendedName>
</protein>
<keyword evidence="2" id="KW-1185">Reference proteome</keyword>
<dbReference type="Proteomes" id="UP000747399">
    <property type="component" value="Unassembled WGS sequence"/>
</dbReference>
<reference evidence="1" key="1">
    <citation type="journal article" date="2021" name="Proc. Natl. Acad. Sci. U.S.A.">
        <title>Three genomes in the algal genus Volvox reveal the fate of a haploid sex-determining region after a transition to homothallism.</title>
        <authorList>
            <person name="Yamamoto K."/>
            <person name="Hamaji T."/>
            <person name="Kawai-Toyooka H."/>
            <person name="Matsuzaki R."/>
            <person name="Takahashi F."/>
            <person name="Nishimura Y."/>
            <person name="Kawachi M."/>
            <person name="Noguchi H."/>
            <person name="Minakuchi Y."/>
            <person name="Umen J.G."/>
            <person name="Toyoda A."/>
            <person name="Nozaki H."/>
        </authorList>
    </citation>
    <scope>NUCLEOTIDE SEQUENCE</scope>
    <source>
        <strain evidence="1">NIES-3780</strain>
    </source>
</reference>
<accession>A0A8J4AVY5</accession>
<gene>
    <name evidence="1" type="ORF">Vafri_4925</name>
</gene>
<sequence>GFYTGFVTTHKAPVMPRRSRALSMYYQMRQLLYLSFLLVCAFRDGSSKQELYSVQGTSPSEILKRQLLNVAALQSVNKDLRQDDCVRKLDIMSVTPFTFYRGSNLLYFRDMAQQETISKSAFYDPRATPWIQGDMHVLNAGRFDNDEGTVVFDLNDFDEAFVANYLYDVYRLATSIVLVARNNSIGDINATACVRSFAKAYRDQLKNLAEEPSVKPFAMDYKHAQSDLIKKLLEDEHGSKAMRKKMLKKWTVMDGKKGRRFFDTEHNKDLEAVNSTERQEVERAMVDYYTNIVTSRLRGNSEYFRVEDIVLRKNAGTGSLGTSRYYILIAGKSSSDPNDDRILDVKLQGKPAIYKFLTKEQQAAVDDTVENDADRVVRAYKSMLSRSDDHLGYMNIGGQNFSVRERSPYKKALKLTSNIDEEVLQALSKDYGIILANAHTRASKKGNEALLGVPHAFAQMVTDLTKGKRGKFADEIANVALSYAIQVDHDYSLFLDSMYVGINHLC</sequence>
<dbReference type="PANTHER" id="PTHR39441">
    <property type="entry name" value="DUF2252 DOMAIN-CONTAINING PROTEIN"/>
    <property type="match status" value="1"/>
</dbReference>
<evidence type="ECO:0000313" key="1">
    <source>
        <dbReference type="EMBL" id="GIL48278.1"/>
    </source>
</evidence>
<organism evidence="1 2">
    <name type="scientific">Volvox africanus</name>
    <dbReference type="NCBI Taxonomy" id="51714"/>
    <lineage>
        <taxon>Eukaryota</taxon>
        <taxon>Viridiplantae</taxon>
        <taxon>Chlorophyta</taxon>
        <taxon>core chlorophytes</taxon>
        <taxon>Chlorophyceae</taxon>
        <taxon>CS clade</taxon>
        <taxon>Chlamydomonadales</taxon>
        <taxon>Volvocaceae</taxon>
        <taxon>Volvox</taxon>
    </lineage>
</organism>
<dbReference type="Pfam" id="PF10009">
    <property type="entry name" value="DUF2252"/>
    <property type="match status" value="1"/>
</dbReference>
<comment type="caution">
    <text evidence="1">The sequence shown here is derived from an EMBL/GenBank/DDBJ whole genome shotgun (WGS) entry which is preliminary data.</text>
</comment>
<dbReference type="AlphaFoldDB" id="A0A8J4AVY5"/>
<evidence type="ECO:0000313" key="2">
    <source>
        <dbReference type="Proteomes" id="UP000747399"/>
    </source>
</evidence>
<dbReference type="EMBL" id="BNCO01000005">
    <property type="protein sequence ID" value="GIL48278.1"/>
    <property type="molecule type" value="Genomic_DNA"/>
</dbReference>